<sequence>MSKVRRAGSGNREDGKVQGSGAENGWVTRQVSNSRGQAKQGSGQKKLARSGTIRVNNLQGTGSQNHRMQ</sequence>
<gene>
    <name evidence="2" type="ORF">SPARVUS_LOCUS15925126</name>
</gene>
<evidence type="ECO:0000313" key="2">
    <source>
        <dbReference type="EMBL" id="CAI9620020.1"/>
    </source>
</evidence>
<evidence type="ECO:0000313" key="3">
    <source>
        <dbReference type="Proteomes" id="UP001162483"/>
    </source>
</evidence>
<keyword evidence="3" id="KW-1185">Reference proteome</keyword>
<dbReference type="EMBL" id="CATNWA010020820">
    <property type="protein sequence ID" value="CAI9620020.1"/>
    <property type="molecule type" value="Genomic_DNA"/>
</dbReference>
<dbReference type="Proteomes" id="UP001162483">
    <property type="component" value="Unassembled WGS sequence"/>
</dbReference>
<feature type="non-terminal residue" evidence="2">
    <location>
        <position position="69"/>
    </location>
</feature>
<accession>A0ABN9HDZ2</accession>
<comment type="caution">
    <text evidence="2">The sequence shown here is derived from an EMBL/GenBank/DDBJ whole genome shotgun (WGS) entry which is preliminary data.</text>
</comment>
<feature type="region of interest" description="Disordered" evidence="1">
    <location>
        <begin position="1"/>
        <end position="69"/>
    </location>
</feature>
<organism evidence="2 3">
    <name type="scientific">Staurois parvus</name>
    <dbReference type="NCBI Taxonomy" id="386267"/>
    <lineage>
        <taxon>Eukaryota</taxon>
        <taxon>Metazoa</taxon>
        <taxon>Chordata</taxon>
        <taxon>Craniata</taxon>
        <taxon>Vertebrata</taxon>
        <taxon>Euteleostomi</taxon>
        <taxon>Amphibia</taxon>
        <taxon>Batrachia</taxon>
        <taxon>Anura</taxon>
        <taxon>Neobatrachia</taxon>
        <taxon>Ranoidea</taxon>
        <taxon>Ranidae</taxon>
        <taxon>Staurois</taxon>
    </lineage>
</organism>
<name>A0ABN9HDZ2_9NEOB</name>
<protein>
    <submittedName>
        <fullName evidence="2">Uncharacterized protein</fullName>
    </submittedName>
</protein>
<reference evidence="2" key="1">
    <citation type="submission" date="2023-05" db="EMBL/GenBank/DDBJ databases">
        <authorList>
            <person name="Stuckert A."/>
        </authorList>
    </citation>
    <scope>NUCLEOTIDE SEQUENCE</scope>
</reference>
<feature type="compositionally biased region" description="Polar residues" evidence="1">
    <location>
        <begin position="27"/>
        <end position="43"/>
    </location>
</feature>
<evidence type="ECO:0000256" key="1">
    <source>
        <dbReference type="SAM" id="MobiDB-lite"/>
    </source>
</evidence>
<proteinExistence type="predicted"/>
<feature type="compositionally biased region" description="Polar residues" evidence="1">
    <location>
        <begin position="53"/>
        <end position="69"/>
    </location>
</feature>